<dbReference type="PANTHER" id="PTHR42244">
    <property type="entry name" value="ANTITOXIN VAPB3-RELATED"/>
    <property type="match status" value="1"/>
</dbReference>
<dbReference type="InterPro" id="IPR039709">
    <property type="entry name" value="VapB3-like"/>
</dbReference>
<dbReference type="Proteomes" id="UP000058613">
    <property type="component" value="Chromosome"/>
</dbReference>
<organism evidence="2 3">
    <name type="scientific">Pyrodictium delaneyi</name>
    <dbReference type="NCBI Taxonomy" id="1273541"/>
    <lineage>
        <taxon>Archaea</taxon>
        <taxon>Thermoproteota</taxon>
        <taxon>Thermoprotei</taxon>
        <taxon>Desulfurococcales</taxon>
        <taxon>Pyrodictiaceae</taxon>
        <taxon>Pyrodictium</taxon>
    </lineage>
</organism>
<feature type="coiled-coil region" evidence="1">
    <location>
        <begin position="45"/>
        <end position="84"/>
    </location>
</feature>
<evidence type="ECO:0008006" key="4">
    <source>
        <dbReference type="Google" id="ProtNLM"/>
    </source>
</evidence>
<evidence type="ECO:0000256" key="1">
    <source>
        <dbReference type="SAM" id="Coils"/>
    </source>
</evidence>
<gene>
    <name evidence="2" type="ORF">Pyrde_0310</name>
</gene>
<keyword evidence="1" id="KW-0175">Coiled coil</keyword>
<dbReference type="PANTHER" id="PTHR42244:SF2">
    <property type="entry name" value="ANTITOXIN VAPB3-RELATED"/>
    <property type="match status" value="1"/>
</dbReference>
<dbReference type="EMBL" id="CP013011">
    <property type="protein sequence ID" value="ALL00360.1"/>
    <property type="molecule type" value="Genomic_DNA"/>
</dbReference>
<dbReference type="AlphaFoldDB" id="A0A0P0N288"/>
<sequence length="97" mass="11571">MVTAHSNDIYSSVYEVVYTGDRLLSTVISVRVPRRLREELERLGIDYAEEIRRFLERRIREEKAKRIRERLARLRSRIGSVEGNVAAELIREDREQR</sequence>
<protein>
    <recommendedName>
        <fullName evidence="4">Antitoxin</fullName>
    </recommendedName>
</protein>
<evidence type="ECO:0000313" key="3">
    <source>
        <dbReference type="Proteomes" id="UP000058613"/>
    </source>
</evidence>
<name>A0A0P0N288_9CREN</name>
<reference evidence="2 3" key="1">
    <citation type="submission" date="2015-10" db="EMBL/GenBank/DDBJ databases">
        <title>Complete genome sequence of hyperthermophilic archaeon Pyrodictium delaneyi Su06.</title>
        <authorList>
            <person name="Jung J.-H."/>
            <person name="Lin J."/>
            <person name="Holden J.F."/>
            <person name="Park C.-S."/>
        </authorList>
    </citation>
    <scope>NUCLEOTIDE SEQUENCE [LARGE SCALE GENOMIC DNA]</scope>
    <source>
        <strain evidence="2 3">Su06</strain>
    </source>
</reference>
<evidence type="ECO:0000313" key="2">
    <source>
        <dbReference type="EMBL" id="ALL00360.1"/>
    </source>
</evidence>
<accession>A0A0P0N288</accession>
<dbReference type="KEGG" id="pdl:Pyrde_0310"/>
<proteinExistence type="predicted"/>